<evidence type="ECO:0000313" key="2">
    <source>
        <dbReference type="Proteomes" id="UP000593575"/>
    </source>
</evidence>
<dbReference type="AlphaFoldDB" id="A0A7J9JJQ4"/>
<keyword evidence="2" id="KW-1185">Reference proteome</keyword>
<organism evidence="1 2">
    <name type="scientific">Gossypium armourianum</name>
    <dbReference type="NCBI Taxonomy" id="34283"/>
    <lineage>
        <taxon>Eukaryota</taxon>
        <taxon>Viridiplantae</taxon>
        <taxon>Streptophyta</taxon>
        <taxon>Embryophyta</taxon>
        <taxon>Tracheophyta</taxon>
        <taxon>Spermatophyta</taxon>
        <taxon>Magnoliopsida</taxon>
        <taxon>eudicotyledons</taxon>
        <taxon>Gunneridae</taxon>
        <taxon>Pentapetalae</taxon>
        <taxon>rosids</taxon>
        <taxon>malvids</taxon>
        <taxon>Malvales</taxon>
        <taxon>Malvaceae</taxon>
        <taxon>Malvoideae</taxon>
        <taxon>Gossypium</taxon>
    </lineage>
</organism>
<dbReference type="Proteomes" id="UP000593575">
    <property type="component" value="Unassembled WGS sequence"/>
</dbReference>
<dbReference type="EMBL" id="JABFAE010000008">
    <property type="protein sequence ID" value="MBA0834044.1"/>
    <property type="molecule type" value="Genomic_DNA"/>
</dbReference>
<feature type="non-terminal residue" evidence="1">
    <location>
        <position position="1"/>
    </location>
</feature>
<name>A0A7J9JJQ4_9ROSI</name>
<accession>A0A7J9JJQ4</accession>
<protein>
    <submittedName>
        <fullName evidence="1">Uncharacterized protein</fullName>
    </submittedName>
</protein>
<comment type="caution">
    <text evidence="1">The sequence shown here is derived from an EMBL/GenBank/DDBJ whole genome shotgun (WGS) entry which is preliminary data.</text>
</comment>
<gene>
    <name evidence="1" type="ORF">Goarm_006432</name>
</gene>
<proteinExistence type="predicted"/>
<evidence type="ECO:0000313" key="1">
    <source>
        <dbReference type="EMBL" id="MBA0834044.1"/>
    </source>
</evidence>
<reference evidence="1 2" key="1">
    <citation type="journal article" date="2019" name="Genome Biol. Evol.">
        <title>Insights into the evolution of the New World diploid cottons (Gossypium, subgenus Houzingenia) based on genome sequencing.</title>
        <authorList>
            <person name="Grover C.E."/>
            <person name="Arick M.A. 2nd"/>
            <person name="Thrash A."/>
            <person name="Conover J.L."/>
            <person name="Sanders W.S."/>
            <person name="Peterson D.G."/>
            <person name="Frelichowski J.E."/>
            <person name="Scheffler J.A."/>
            <person name="Scheffler B.E."/>
            <person name="Wendel J.F."/>
        </authorList>
    </citation>
    <scope>NUCLEOTIDE SEQUENCE [LARGE SCALE GENOMIC DNA]</scope>
    <source>
        <strain evidence="1">6</strain>
        <tissue evidence="1">Leaf</tissue>
    </source>
</reference>
<sequence>RIQRRAITEQNTIRVEEFPQFVDQSPAAGHCAIMSTLNGFNAYVTDAPALESSLTSFKGKNFYIYF</sequence>